<dbReference type="AlphaFoldDB" id="A0ABD1T6V6"/>
<dbReference type="EMBL" id="JBFOLJ010000009">
    <property type="protein sequence ID" value="KAL2508447.1"/>
    <property type="molecule type" value="Genomic_DNA"/>
</dbReference>
<name>A0ABD1T6V6_9LAMI</name>
<keyword evidence="2" id="KW-1185">Reference proteome</keyword>
<proteinExistence type="predicted"/>
<evidence type="ECO:0000313" key="2">
    <source>
        <dbReference type="Proteomes" id="UP001604277"/>
    </source>
</evidence>
<comment type="caution">
    <text evidence="1">The sequence shown here is derived from an EMBL/GenBank/DDBJ whole genome shotgun (WGS) entry which is preliminary data.</text>
</comment>
<protein>
    <submittedName>
        <fullName evidence="1">Uncharacterized protein</fullName>
    </submittedName>
</protein>
<evidence type="ECO:0000313" key="1">
    <source>
        <dbReference type="EMBL" id="KAL2508447.1"/>
    </source>
</evidence>
<gene>
    <name evidence="1" type="ORF">Fot_32094</name>
</gene>
<reference evidence="2" key="1">
    <citation type="submission" date="2024-07" db="EMBL/GenBank/DDBJ databases">
        <title>Two chromosome-level genome assemblies of Korean endemic species Abeliophyllum distichum and Forsythia ovata (Oleaceae).</title>
        <authorList>
            <person name="Jang H."/>
        </authorList>
    </citation>
    <scope>NUCLEOTIDE SEQUENCE [LARGE SCALE GENOMIC DNA]</scope>
</reference>
<organism evidence="1 2">
    <name type="scientific">Forsythia ovata</name>
    <dbReference type="NCBI Taxonomy" id="205694"/>
    <lineage>
        <taxon>Eukaryota</taxon>
        <taxon>Viridiplantae</taxon>
        <taxon>Streptophyta</taxon>
        <taxon>Embryophyta</taxon>
        <taxon>Tracheophyta</taxon>
        <taxon>Spermatophyta</taxon>
        <taxon>Magnoliopsida</taxon>
        <taxon>eudicotyledons</taxon>
        <taxon>Gunneridae</taxon>
        <taxon>Pentapetalae</taxon>
        <taxon>asterids</taxon>
        <taxon>lamiids</taxon>
        <taxon>Lamiales</taxon>
        <taxon>Oleaceae</taxon>
        <taxon>Forsythieae</taxon>
        <taxon>Forsythia</taxon>
    </lineage>
</organism>
<dbReference type="Proteomes" id="UP001604277">
    <property type="component" value="Unassembled WGS sequence"/>
</dbReference>
<accession>A0ABD1T6V6</accession>
<sequence length="102" mass="11212">MALSLACRTCIEKGDDQWDALDAIEEVRHSNLSKKFSNGTSTIDIDNGYVDDSDSDSDDEAKSYLPKDAFADNVKLFDQDAFTGGVKLFDQDSFAGDAKLFD</sequence>